<accession>A0A5J6V8I8</accession>
<keyword evidence="2" id="KW-0472">Membrane</keyword>
<evidence type="ECO:0000313" key="3">
    <source>
        <dbReference type="EMBL" id="QFG69887.1"/>
    </source>
</evidence>
<dbReference type="AlphaFoldDB" id="A0A5J6V8I8"/>
<feature type="transmembrane region" description="Helical" evidence="2">
    <location>
        <begin position="88"/>
        <end position="109"/>
    </location>
</feature>
<sequence length="128" mass="14112">MTDPAPRHTQRVRVTSSRRGATTARRHTRQAALVQQTGVGELYLQGLLRAQLRLALTVLGVLAAVLLGLPLLFALIPATRSLQVAGLPLPWVVLGVLVYPAMVILAAWFDRHAGRLERRFTEVMEREG</sequence>
<dbReference type="KEGG" id="serw:FY030_15295"/>
<dbReference type="RefSeq" id="WP_158062381.1">
    <property type="nucleotide sequence ID" value="NZ_CP044427.1"/>
</dbReference>
<protein>
    <recommendedName>
        <fullName evidence="5">DUF485 domain-containing protein</fullName>
    </recommendedName>
</protein>
<evidence type="ECO:0000256" key="2">
    <source>
        <dbReference type="SAM" id="Phobius"/>
    </source>
</evidence>
<evidence type="ECO:0008006" key="5">
    <source>
        <dbReference type="Google" id="ProtNLM"/>
    </source>
</evidence>
<name>A0A5J6V8I8_9MICO</name>
<keyword evidence="2" id="KW-1133">Transmembrane helix</keyword>
<feature type="compositionally biased region" description="Low complexity" evidence="1">
    <location>
        <begin position="12"/>
        <end position="23"/>
    </location>
</feature>
<evidence type="ECO:0000313" key="4">
    <source>
        <dbReference type="Proteomes" id="UP000326546"/>
    </source>
</evidence>
<dbReference type="OrthoDB" id="5186135at2"/>
<keyword evidence="4" id="KW-1185">Reference proteome</keyword>
<gene>
    <name evidence="3" type="ORF">FY030_15295</name>
</gene>
<reference evidence="3 4" key="1">
    <citation type="submission" date="2019-09" db="EMBL/GenBank/DDBJ databases">
        <title>Serinicoccus pratensis sp. nov., isolated from meadow soil.</title>
        <authorList>
            <person name="Zhang W."/>
        </authorList>
    </citation>
    <scope>NUCLEOTIDE SEQUENCE [LARGE SCALE GENOMIC DNA]</scope>
    <source>
        <strain evidence="3 4">W204</strain>
    </source>
</reference>
<feature type="region of interest" description="Disordered" evidence="1">
    <location>
        <begin position="1"/>
        <end position="27"/>
    </location>
</feature>
<dbReference type="Proteomes" id="UP000326546">
    <property type="component" value="Chromosome"/>
</dbReference>
<keyword evidence="2" id="KW-0812">Transmembrane</keyword>
<evidence type="ECO:0000256" key="1">
    <source>
        <dbReference type="SAM" id="MobiDB-lite"/>
    </source>
</evidence>
<proteinExistence type="predicted"/>
<organism evidence="3 4">
    <name type="scientific">Ornithinimicrobium pratense</name>
    <dbReference type="NCBI Taxonomy" id="2593973"/>
    <lineage>
        <taxon>Bacteria</taxon>
        <taxon>Bacillati</taxon>
        <taxon>Actinomycetota</taxon>
        <taxon>Actinomycetes</taxon>
        <taxon>Micrococcales</taxon>
        <taxon>Ornithinimicrobiaceae</taxon>
        <taxon>Ornithinimicrobium</taxon>
    </lineage>
</organism>
<dbReference type="EMBL" id="CP044427">
    <property type="protein sequence ID" value="QFG69887.1"/>
    <property type="molecule type" value="Genomic_DNA"/>
</dbReference>
<feature type="transmembrane region" description="Helical" evidence="2">
    <location>
        <begin position="54"/>
        <end position="76"/>
    </location>
</feature>